<comment type="caution">
    <text evidence="1">The sequence shown here is derived from an EMBL/GenBank/DDBJ whole genome shotgun (WGS) entry which is preliminary data.</text>
</comment>
<reference evidence="1" key="1">
    <citation type="submission" date="2020-03" db="EMBL/GenBank/DDBJ databases">
        <title>Complete genome sequence of sixteen Streptomyces strains facilitates identification of candidate genes involved in plant growth-promotion in grain legumes and cereals.</title>
        <authorList>
            <person name="Gopalakrishnan S."/>
            <person name="Thakur V."/>
            <person name="Saxena R."/>
            <person name="Vadlamudi S."/>
            <person name="Purohit S."/>
            <person name="Kumar V."/>
            <person name="Rathore A."/>
            <person name="Chitikineni A."/>
            <person name="Varshney R.K."/>
        </authorList>
    </citation>
    <scope>NUCLEOTIDE SEQUENCE</scope>
    <source>
        <strain evidence="1">CAI-93</strain>
    </source>
</reference>
<dbReference type="Proteomes" id="UP000556843">
    <property type="component" value="Unassembled WGS sequence"/>
</dbReference>
<evidence type="ECO:0000313" key="1">
    <source>
        <dbReference type="EMBL" id="NUV76448.1"/>
    </source>
</evidence>
<dbReference type="EMBL" id="JAANNW010000018">
    <property type="protein sequence ID" value="NUV76448.1"/>
    <property type="molecule type" value="Genomic_DNA"/>
</dbReference>
<keyword evidence="2" id="KW-1185">Reference proteome</keyword>
<gene>
    <name evidence="1" type="ORF">G6W56_20320</name>
</gene>
<name>A0ACC7Y3W8_9ACTN</name>
<organism evidence="1 2">
    <name type="scientific">Streptomyces fungicidicus</name>
    <dbReference type="NCBI Taxonomy" id="68203"/>
    <lineage>
        <taxon>Bacteria</taxon>
        <taxon>Bacillati</taxon>
        <taxon>Actinomycetota</taxon>
        <taxon>Actinomycetes</taxon>
        <taxon>Kitasatosporales</taxon>
        <taxon>Streptomycetaceae</taxon>
        <taxon>Streptomyces</taxon>
    </lineage>
</organism>
<protein>
    <submittedName>
        <fullName evidence="1">Uncharacterized protein</fullName>
    </submittedName>
</protein>
<accession>A0ACC7Y3W8</accession>
<evidence type="ECO:0000313" key="2">
    <source>
        <dbReference type="Proteomes" id="UP000556843"/>
    </source>
</evidence>
<proteinExistence type="predicted"/>
<sequence>MVTTASLADAQEPEPQPSADAQRPDLWFVLPPGFLEFDVQEDAEDRVPRMVAAVEALFDSATALQKFSLVASSAYILQTMIQAGAEHISSGLLRMPDGQLSQATFCVIVERPDTGPVPQDRRVTAKRTAQQWRDLHPGADVGLIMLPYGIAALCVREEELSIPGALFGVTEPVVTTVLQAQFCVPLKTGPGTALYALTTEDVANWPSWLELLGGIMKSVSAEEPADGAEGSGEPRVAAAPRGTENHP</sequence>